<keyword evidence="1" id="KW-0472">Membrane</keyword>
<dbReference type="EMBL" id="SNRW01000132">
    <property type="protein sequence ID" value="KAA6403161.1"/>
    <property type="molecule type" value="Genomic_DNA"/>
</dbReference>
<sequence length="120" mass="13995">MTVFSKCPVYYGEKLTGRSTQEFARIGMKGQIVEKINGTINVISLLYGLQILIVVVFACPTITTPKFVELVSLKLNFEMLDEEDGEGIREYYYCYYCCYYCYYAQVFYEFTEYDDQDGDD</sequence>
<evidence type="ECO:0000256" key="1">
    <source>
        <dbReference type="SAM" id="Phobius"/>
    </source>
</evidence>
<keyword evidence="1" id="KW-0812">Transmembrane</keyword>
<protein>
    <submittedName>
        <fullName evidence="2">Uncharacterized protein</fullName>
    </submittedName>
</protein>
<comment type="caution">
    <text evidence="2">The sequence shown here is derived from an EMBL/GenBank/DDBJ whole genome shotgun (WGS) entry which is preliminary data.</text>
</comment>
<keyword evidence="1" id="KW-1133">Transmembrane helix</keyword>
<organism evidence="2 3">
    <name type="scientific">Streblomastix strix</name>
    <dbReference type="NCBI Taxonomy" id="222440"/>
    <lineage>
        <taxon>Eukaryota</taxon>
        <taxon>Metamonada</taxon>
        <taxon>Preaxostyla</taxon>
        <taxon>Oxymonadida</taxon>
        <taxon>Streblomastigidae</taxon>
        <taxon>Streblomastix</taxon>
    </lineage>
</organism>
<gene>
    <name evidence="2" type="ORF">EZS28_001315</name>
</gene>
<proteinExistence type="predicted"/>
<evidence type="ECO:0000313" key="2">
    <source>
        <dbReference type="EMBL" id="KAA6403161.1"/>
    </source>
</evidence>
<dbReference type="AlphaFoldDB" id="A0A5J4X7F1"/>
<accession>A0A5J4X7F1</accession>
<name>A0A5J4X7F1_9EUKA</name>
<dbReference type="Proteomes" id="UP000324800">
    <property type="component" value="Unassembled WGS sequence"/>
</dbReference>
<reference evidence="2 3" key="1">
    <citation type="submission" date="2019-03" db="EMBL/GenBank/DDBJ databases">
        <title>Single cell metagenomics reveals metabolic interactions within the superorganism composed of flagellate Streblomastix strix and complex community of Bacteroidetes bacteria on its surface.</title>
        <authorList>
            <person name="Treitli S.C."/>
            <person name="Kolisko M."/>
            <person name="Husnik F."/>
            <person name="Keeling P."/>
            <person name="Hampl V."/>
        </authorList>
    </citation>
    <scope>NUCLEOTIDE SEQUENCE [LARGE SCALE GENOMIC DNA]</scope>
    <source>
        <strain evidence="2">ST1C</strain>
    </source>
</reference>
<evidence type="ECO:0000313" key="3">
    <source>
        <dbReference type="Proteomes" id="UP000324800"/>
    </source>
</evidence>
<feature type="transmembrane region" description="Helical" evidence="1">
    <location>
        <begin position="38"/>
        <end position="58"/>
    </location>
</feature>